<feature type="compositionally biased region" description="Basic and acidic residues" evidence="2">
    <location>
        <begin position="405"/>
        <end position="414"/>
    </location>
</feature>
<dbReference type="InterPro" id="IPR006343">
    <property type="entry name" value="DnaB/C_C"/>
</dbReference>
<protein>
    <submittedName>
        <fullName evidence="5">Uncharacterized protein</fullName>
    </submittedName>
</protein>
<feature type="domain" description="Replicative helicase loading/DNA remodeling protein DnaB N-terminal winged helix" evidence="4">
    <location>
        <begin position="7"/>
        <end position="169"/>
    </location>
</feature>
<proteinExistence type="inferred from homology"/>
<evidence type="ECO:0000256" key="1">
    <source>
        <dbReference type="ARBA" id="ARBA00093462"/>
    </source>
</evidence>
<feature type="region of interest" description="Disordered" evidence="2">
    <location>
        <begin position="383"/>
        <end position="417"/>
    </location>
</feature>
<feature type="domain" description="DnaB/C C-terminal" evidence="3">
    <location>
        <begin position="303"/>
        <end position="377"/>
    </location>
</feature>
<dbReference type="InParanoid" id="A0A5R8Q9A6"/>
<dbReference type="InterPro" id="IPR034829">
    <property type="entry name" value="DnaD-like_sf"/>
</dbReference>
<reference evidence="5 6" key="1">
    <citation type="submission" date="2019-05" db="EMBL/GenBank/DDBJ databases">
        <title>Culicoidintestinum kansasii gen. nov., sp. nov. from the gastrointestinal tract of the biting midge, Culicoides sonorensis.</title>
        <authorList>
            <person name="Neupane S."/>
            <person name="Ghosh A."/>
            <person name="Gunther S."/>
            <person name="Martin K."/>
            <person name="Zurek L."/>
        </authorList>
    </citation>
    <scope>NUCLEOTIDE SEQUENCE [LARGE SCALE GENOMIC DNA]</scope>
    <source>
        <strain evidence="5 6">CS-1</strain>
    </source>
</reference>
<evidence type="ECO:0000259" key="3">
    <source>
        <dbReference type="Pfam" id="PF07261"/>
    </source>
</evidence>
<dbReference type="OrthoDB" id="2082007at2"/>
<dbReference type="EMBL" id="VBWP01000008">
    <property type="protein sequence ID" value="TLG72490.1"/>
    <property type="molecule type" value="Genomic_DNA"/>
</dbReference>
<dbReference type="Gene3D" id="1.10.10.630">
    <property type="entry name" value="DnaD domain-like"/>
    <property type="match status" value="1"/>
</dbReference>
<keyword evidence="6" id="KW-1185">Reference proteome</keyword>
<dbReference type="FunCoup" id="A0A5R8Q9A6">
    <property type="interactions" value="23"/>
</dbReference>
<dbReference type="SUPFAM" id="SSF158499">
    <property type="entry name" value="DnaD domain-like"/>
    <property type="match status" value="1"/>
</dbReference>
<dbReference type="Pfam" id="PF25888">
    <property type="entry name" value="WHD_DnaB"/>
    <property type="match status" value="1"/>
</dbReference>
<comment type="similarity">
    <text evidence="1">Belongs to the DnaB/DnaD family.</text>
</comment>
<dbReference type="Pfam" id="PF07261">
    <property type="entry name" value="DnaB_2"/>
    <property type="match status" value="1"/>
</dbReference>
<gene>
    <name evidence="5" type="ORF">FEZ08_08870</name>
</gene>
<dbReference type="RefSeq" id="WP_138191505.1">
    <property type="nucleotide sequence ID" value="NZ_VBWP01000008.1"/>
</dbReference>
<organism evidence="5 6">
    <name type="scientific">Culicoidibacter larvae</name>
    <dbReference type="NCBI Taxonomy" id="2579976"/>
    <lineage>
        <taxon>Bacteria</taxon>
        <taxon>Bacillati</taxon>
        <taxon>Bacillota</taxon>
        <taxon>Culicoidibacteria</taxon>
        <taxon>Culicoidibacterales</taxon>
        <taxon>Culicoidibacteraceae</taxon>
        <taxon>Culicoidibacter</taxon>
    </lineage>
</organism>
<comment type="caution">
    <text evidence="5">The sequence shown here is derived from an EMBL/GenBank/DDBJ whole genome shotgun (WGS) entry which is preliminary data.</text>
</comment>
<sequence>MLKTISQVDTYEIRAEGAVSDFDRRTLFLLYQPILGNEALSVYFTLMELADNQIDTHYQLIMITQMSMAQLVKACERLEALSLLYTYVARTDETHILYEVKLPQVPGQFFADPLFSALLYSYTGASSFYKLQNQFAPVPTVDMHAYREVTARFDDVFALEPLQMVPDIQAVDAKKKQVRGQTQLKNSDFSFEVMYGALPVQIFTRAMFTPATLERLEKIAYLYQIDSATMAKILYDAYDVIREAIDFDQVAELAREYNQLHYGKSDARIVEQAESSKTITQPQDGLERLLQIYQTNSPYMYLKSRLKREPNQYEMNIIHLMMNDYKFNPEVINVLFDYVLGSQEEMGGTKFTKPYISEIANQWQHKHIQTAKAALEEIQQFRKQAENRSKPRNVQSKVALSDDEYVPKYDEPKQSEINISDEELENILKNLK</sequence>
<dbReference type="Proteomes" id="UP000306912">
    <property type="component" value="Unassembled WGS sequence"/>
</dbReference>
<evidence type="ECO:0000313" key="6">
    <source>
        <dbReference type="Proteomes" id="UP000306912"/>
    </source>
</evidence>
<dbReference type="InterPro" id="IPR058660">
    <property type="entry name" value="WHD_DnaB"/>
</dbReference>
<evidence type="ECO:0000259" key="4">
    <source>
        <dbReference type="Pfam" id="PF25888"/>
    </source>
</evidence>
<evidence type="ECO:0000256" key="2">
    <source>
        <dbReference type="SAM" id="MobiDB-lite"/>
    </source>
</evidence>
<dbReference type="AlphaFoldDB" id="A0A5R8Q9A6"/>
<name>A0A5R8Q9A6_9FIRM</name>
<accession>A0A5R8Q9A6</accession>
<evidence type="ECO:0000313" key="5">
    <source>
        <dbReference type="EMBL" id="TLG72490.1"/>
    </source>
</evidence>